<keyword evidence="3" id="KW-1185">Reference proteome</keyword>
<sequence length="220" mass="25805">MRALAYSDYQALRRDAEVIEADFFGDKVLRLADGNFMKLFRRKRLISSAAFFPYAKRFANNASILRKRGIPCPQVLATYRVSDIARDVVHYEPLPGKTLRQLIAEDEHFNDPALIRQFGRFVAELHSQGIYFRSLHLGNVVMTPEHALGLIDIADMKTLRRPLRKSLCLRNFQHMRRYKNDHAWLLQRNGDLFFESYIEHSKHHWKRQTLNEHLALAEQA</sequence>
<gene>
    <name evidence="2" type="ORF">SAMN05216605_103180</name>
</gene>
<dbReference type="OrthoDB" id="8534453at2"/>
<organism evidence="2 3">
    <name type="scientific">Pseudomonas abietaniphila</name>
    <dbReference type="NCBI Taxonomy" id="89065"/>
    <lineage>
        <taxon>Bacteria</taxon>
        <taxon>Pseudomonadati</taxon>
        <taxon>Pseudomonadota</taxon>
        <taxon>Gammaproteobacteria</taxon>
        <taxon>Pseudomonadales</taxon>
        <taxon>Pseudomonadaceae</taxon>
        <taxon>Pseudomonas</taxon>
    </lineage>
</organism>
<evidence type="ECO:0000313" key="3">
    <source>
        <dbReference type="Proteomes" id="UP000182894"/>
    </source>
</evidence>
<dbReference type="InterPro" id="IPR011009">
    <property type="entry name" value="Kinase-like_dom_sf"/>
</dbReference>
<dbReference type="SUPFAM" id="SSF56112">
    <property type="entry name" value="Protein kinase-like (PK-like)"/>
    <property type="match status" value="1"/>
</dbReference>
<evidence type="ECO:0000259" key="1">
    <source>
        <dbReference type="Pfam" id="PF01636"/>
    </source>
</evidence>
<dbReference type="GO" id="GO:0016740">
    <property type="term" value="F:transferase activity"/>
    <property type="evidence" value="ECO:0007669"/>
    <property type="project" value="UniProtKB-KW"/>
</dbReference>
<protein>
    <submittedName>
        <fullName evidence="2">Phosphotransferase enzyme family protein</fullName>
    </submittedName>
</protein>
<evidence type="ECO:0000313" key="2">
    <source>
        <dbReference type="EMBL" id="SDG79659.1"/>
    </source>
</evidence>
<reference evidence="3" key="1">
    <citation type="submission" date="2016-10" db="EMBL/GenBank/DDBJ databases">
        <authorList>
            <person name="Varghese N."/>
            <person name="Submissions S."/>
        </authorList>
    </citation>
    <scope>NUCLEOTIDE SEQUENCE [LARGE SCALE GENOMIC DNA]</scope>
    <source>
        <strain evidence="3">ATCC 700689</strain>
    </source>
</reference>
<dbReference type="AlphaFoldDB" id="A0A1G7X642"/>
<dbReference type="Gene3D" id="1.10.510.10">
    <property type="entry name" value="Transferase(Phosphotransferase) domain 1"/>
    <property type="match status" value="1"/>
</dbReference>
<proteinExistence type="predicted"/>
<feature type="domain" description="Aminoglycoside phosphotransferase" evidence="1">
    <location>
        <begin position="51"/>
        <end position="127"/>
    </location>
</feature>
<keyword evidence="2" id="KW-0808">Transferase</keyword>
<name>A0A1G7X642_9PSED</name>
<dbReference type="Proteomes" id="UP000182894">
    <property type="component" value="Unassembled WGS sequence"/>
</dbReference>
<dbReference type="RefSeq" id="WP_074751754.1">
    <property type="nucleotide sequence ID" value="NZ_FNCO01000003.1"/>
</dbReference>
<dbReference type="InterPro" id="IPR002575">
    <property type="entry name" value="Aminoglycoside_PTrfase"/>
</dbReference>
<dbReference type="STRING" id="89065.SAMN05216605_103180"/>
<accession>A0A1G7X642</accession>
<dbReference type="Pfam" id="PF01636">
    <property type="entry name" value="APH"/>
    <property type="match status" value="1"/>
</dbReference>
<dbReference type="EMBL" id="FNCO01000003">
    <property type="protein sequence ID" value="SDG79659.1"/>
    <property type="molecule type" value="Genomic_DNA"/>
</dbReference>